<dbReference type="InterPro" id="IPR003029">
    <property type="entry name" value="S1_domain"/>
</dbReference>
<dbReference type="InterPro" id="IPR037027">
    <property type="entry name" value="YqgF/RNaseH-like_dom_sf"/>
</dbReference>
<dbReference type="GO" id="GO:0031491">
    <property type="term" value="F:nucleosome binding"/>
    <property type="evidence" value="ECO:0007669"/>
    <property type="project" value="TreeGrafter"/>
</dbReference>
<dbReference type="InterPro" id="IPR032706">
    <property type="entry name" value="Spt6_HHH"/>
</dbReference>
<dbReference type="GO" id="GO:0008023">
    <property type="term" value="C:transcription elongation factor complex"/>
    <property type="evidence" value="ECO:0007669"/>
    <property type="project" value="TreeGrafter"/>
</dbReference>
<dbReference type="InterPro" id="IPR017072">
    <property type="entry name" value="TF_Spt6"/>
</dbReference>
<evidence type="ECO:0000256" key="4">
    <source>
        <dbReference type="ARBA" id="ARBA00023242"/>
    </source>
</evidence>
<comment type="caution">
    <text evidence="8">The sequence shown here is derived from an EMBL/GenBank/DDBJ whole genome shotgun (WGS) entry which is preliminary data.</text>
</comment>
<evidence type="ECO:0000256" key="1">
    <source>
        <dbReference type="ARBA" id="ARBA00004123"/>
    </source>
</evidence>
<dbReference type="EMBL" id="JAMZMK010003880">
    <property type="protein sequence ID" value="KAI7754332.1"/>
    <property type="molecule type" value="Genomic_DNA"/>
</dbReference>
<evidence type="ECO:0000259" key="7">
    <source>
        <dbReference type="PROSITE" id="PS50126"/>
    </source>
</evidence>
<comment type="similarity">
    <text evidence="2">Belongs to the SPT6 family.</text>
</comment>
<reference evidence="8" key="1">
    <citation type="submission" date="2022-06" db="EMBL/GenBank/DDBJ databases">
        <title>Uncovering the hologenomic basis of an extraordinary plant invasion.</title>
        <authorList>
            <person name="Bieker V.C."/>
            <person name="Martin M.D."/>
            <person name="Gilbert T."/>
            <person name="Hodgins K."/>
            <person name="Battlay P."/>
            <person name="Petersen B."/>
            <person name="Wilson J."/>
        </authorList>
    </citation>
    <scope>NUCLEOTIDE SEQUENCE</scope>
    <source>
        <strain evidence="8">AA19_3_7</strain>
        <tissue evidence="8">Leaf</tissue>
    </source>
</reference>
<proteinExistence type="inferred from homology"/>
<dbReference type="GO" id="GO:0003676">
    <property type="term" value="F:nucleic acid binding"/>
    <property type="evidence" value="ECO:0007669"/>
    <property type="project" value="InterPro"/>
</dbReference>
<keyword evidence="4" id="KW-0539">Nucleus</keyword>
<feature type="compositionally biased region" description="Basic and acidic residues" evidence="6">
    <location>
        <begin position="547"/>
        <end position="563"/>
    </location>
</feature>
<gene>
    <name evidence="8" type="ORF">M8C21_009074</name>
</gene>
<dbReference type="Pfam" id="PF14639">
    <property type="entry name" value="YqgF"/>
    <property type="match status" value="1"/>
</dbReference>
<dbReference type="InterPro" id="IPR049540">
    <property type="entry name" value="Spt6-like_S1"/>
</dbReference>
<dbReference type="Gene3D" id="1.10.150.850">
    <property type="entry name" value="Spt6, helix-hairpin-helix domain"/>
    <property type="match status" value="1"/>
</dbReference>
<evidence type="ECO:0000313" key="8">
    <source>
        <dbReference type="EMBL" id="KAI7754332.1"/>
    </source>
</evidence>
<dbReference type="Proteomes" id="UP001206925">
    <property type="component" value="Unassembled WGS sequence"/>
</dbReference>
<dbReference type="FunFam" id="3.30.420.140:FF:000006">
    <property type="entry name" value="Transcription elongation factor spt6"/>
    <property type="match status" value="1"/>
</dbReference>
<feature type="compositionally biased region" description="Basic and acidic residues" evidence="6">
    <location>
        <begin position="514"/>
        <end position="538"/>
    </location>
</feature>
<dbReference type="PANTHER" id="PTHR10145:SF6">
    <property type="entry name" value="TRANSCRIPTION ELONGATION FACTOR SPT6"/>
    <property type="match status" value="1"/>
</dbReference>
<dbReference type="Gene3D" id="3.30.420.140">
    <property type="entry name" value="YqgF/RNase H-like domain"/>
    <property type="match status" value="1"/>
</dbReference>
<name>A0AAD5GT19_AMBAR</name>
<dbReference type="SUPFAM" id="SSF50249">
    <property type="entry name" value="Nucleic acid-binding proteins"/>
    <property type="match status" value="1"/>
</dbReference>
<dbReference type="AlphaFoldDB" id="A0AAD5GT19"/>
<dbReference type="SUPFAM" id="SSF47781">
    <property type="entry name" value="RuvA domain 2-like"/>
    <property type="match status" value="2"/>
</dbReference>
<dbReference type="InterPro" id="IPR010994">
    <property type="entry name" value="RuvA_2-like"/>
</dbReference>
<dbReference type="Pfam" id="PF14635">
    <property type="entry name" value="HHH_7"/>
    <property type="match status" value="1"/>
</dbReference>
<dbReference type="InterPro" id="IPR006641">
    <property type="entry name" value="YqgF/RNaseH-like_dom"/>
</dbReference>
<dbReference type="Gene3D" id="1.10.10.2740">
    <property type="entry name" value="Spt6, Death-like domain"/>
    <property type="match status" value="1"/>
</dbReference>
<dbReference type="InterPro" id="IPR012337">
    <property type="entry name" value="RNaseH-like_sf"/>
</dbReference>
<organism evidence="8 9">
    <name type="scientific">Ambrosia artemisiifolia</name>
    <name type="common">Common ragweed</name>
    <dbReference type="NCBI Taxonomy" id="4212"/>
    <lineage>
        <taxon>Eukaryota</taxon>
        <taxon>Viridiplantae</taxon>
        <taxon>Streptophyta</taxon>
        <taxon>Embryophyta</taxon>
        <taxon>Tracheophyta</taxon>
        <taxon>Spermatophyta</taxon>
        <taxon>Magnoliopsida</taxon>
        <taxon>eudicotyledons</taxon>
        <taxon>Gunneridae</taxon>
        <taxon>Pentapetalae</taxon>
        <taxon>asterids</taxon>
        <taxon>campanulids</taxon>
        <taxon>Asterales</taxon>
        <taxon>Asteraceae</taxon>
        <taxon>Asteroideae</taxon>
        <taxon>Heliantheae alliance</taxon>
        <taxon>Heliantheae</taxon>
        <taxon>Ambrosia</taxon>
    </lineage>
</organism>
<dbReference type="InterPro" id="IPR012340">
    <property type="entry name" value="NA-bd_OB-fold"/>
</dbReference>
<dbReference type="FunFam" id="1.10.10.2740:FF:000002">
    <property type="entry name" value="Transcription elongation factor Spt6"/>
    <property type="match status" value="1"/>
</dbReference>
<sequence length="707" mass="82325">MAKEARTLLTSRAKNYLLMEYGRHLWDKVSVAPYKKREQVSDDYEAAPRVMACCWGPGNPATTFVMLDSNGEVLDTLYAASVSIRGQNAFVQQRKRSDQQRVIKFMTDHQPNVVVLGAVNLSCQQLKYDIYEIIFKMVEANPTDDYCGMDDIIVVYADETIPHMYENTRISSEQLQQQSGIVKRAVALGRYHQNPLAMVATLCGPAREILSWKLIPLQSFLTPDETYSMVEQVMVDATNQVGLDVNLAISHEWLFAPLQFISGLGPRKAAFLQQSLVRASSIYTRRDLLNHGLGKKVFVNAVGFLRVCRSGNAASSSQFIDLLDDTRIHPESYWLTQEFAKDMYVALADDQDVNDEDVLEMAVEQMRDKSHWLKCLVVDAYAKSKRLESRKDTLNHIRFELIQGFQDWRKPYVGPNQDEEFYMITGETKETLFEGKMLQATVRRVQRHRAVCVLDSGLTGLLSKEDFSDYRGYRDLTEKLIEGDTLTCMVKSVQKRLNYKVILSCKESDLRNARYRNKENKDPYYQEDRSNLENEREKARKAKRSRHTYDHEYDPKNDDSRPITMKEYKENKDPYYQEDRCNLENEREKARKAKRSRHTYDHEFDAKNDDSRPITMKEYKENKDPYYQEYRCNIENEKEKARKAIRSRHAYDHEYDTKNDDSRSITMKEYKELKKGIEENKSKLDKIIKYLTKGVPDCSPSPSRTWG</sequence>
<feature type="domain" description="S1 motif" evidence="7">
    <location>
        <begin position="435"/>
        <end position="506"/>
    </location>
</feature>
<dbReference type="SUPFAM" id="SSF53098">
    <property type="entry name" value="Ribonuclease H-like"/>
    <property type="match status" value="1"/>
</dbReference>
<dbReference type="GO" id="GO:0140673">
    <property type="term" value="P:transcription elongation-coupled chromatin remodeling"/>
    <property type="evidence" value="ECO:0007669"/>
    <property type="project" value="InterPro"/>
</dbReference>
<keyword evidence="9" id="KW-1185">Reference proteome</keyword>
<evidence type="ECO:0000313" key="9">
    <source>
        <dbReference type="Proteomes" id="UP001206925"/>
    </source>
</evidence>
<dbReference type="GO" id="GO:0034728">
    <property type="term" value="P:nucleosome organization"/>
    <property type="evidence" value="ECO:0007669"/>
    <property type="project" value="TreeGrafter"/>
</dbReference>
<dbReference type="PROSITE" id="PS50126">
    <property type="entry name" value="S1"/>
    <property type="match status" value="1"/>
</dbReference>
<accession>A0AAD5GT19</accession>
<dbReference type="Pfam" id="PF21710">
    <property type="entry name" value="Spt6_S1"/>
    <property type="match status" value="1"/>
</dbReference>
<keyword evidence="3" id="KW-0804">Transcription</keyword>
<evidence type="ECO:0000256" key="5">
    <source>
        <dbReference type="SAM" id="Coils"/>
    </source>
</evidence>
<dbReference type="Gene3D" id="2.40.50.140">
    <property type="entry name" value="Nucleic acid-binding proteins"/>
    <property type="match status" value="1"/>
</dbReference>
<evidence type="ECO:0000256" key="6">
    <source>
        <dbReference type="SAM" id="MobiDB-lite"/>
    </source>
</evidence>
<dbReference type="PANTHER" id="PTHR10145">
    <property type="entry name" value="TRANSCRIPTION ELONGATION FACTOR SPT6"/>
    <property type="match status" value="1"/>
</dbReference>
<feature type="region of interest" description="Disordered" evidence="6">
    <location>
        <begin position="514"/>
        <end position="563"/>
    </location>
</feature>
<dbReference type="SMART" id="SM00732">
    <property type="entry name" value="YqgFc"/>
    <property type="match status" value="1"/>
</dbReference>
<dbReference type="InterPro" id="IPR042066">
    <property type="entry name" value="Spt6_death-like"/>
</dbReference>
<evidence type="ECO:0000256" key="2">
    <source>
        <dbReference type="ARBA" id="ARBA00009253"/>
    </source>
</evidence>
<protein>
    <recommendedName>
        <fullName evidence="7">S1 motif domain-containing protein</fullName>
    </recommendedName>
</protein>
<evidence type="ECO:0000256" key="3">
    <source>
        <dbReference type="ARBA" id="ARBA00023163"/>
    </source>
</evidence>
<feature type="coiled-coil region" evidence="5">
    <location>
        <begin position="627"/>
        <end position="687"/>
    </location>
</feature>
<dbReference type="SMART" id="SM00316">
    <property type="entry name" value="S1"/>
    <property type="match status" value="1"/>
</dbReference>
<keyword evidence="5" id="KW-0175">Coiled coil</keyword>
<dbReference type="InterPro" id="IPR028231">
    <property type="entry name" value="Spt6_YqgF"/>
</dbReference>
<dbReference type="GO" id="GO:0042393">
    <property type="term" value="F:histone binding"/>
    <property type="evidence" value="ECO:0007669"/>
    <property type="project" value="TreeGrafter"/>
</dbReference>
<comment type="subcellular location">
    <subcellularLocation>
        <location evidence="1">Nucleus</location>
    </subcellularLocation>
</comment>